<proteinExistence type="predicted"/>
<evidence type="ECO:0000256" key="5">
    <source>
        <dbReference type="ARBA" id="ARBA00023136"/>
    </source>
</evidence>
<gene>
    <name evidence="8" type="ORF">JQ615_37720</name>
</gene>
<protein>
    <submittedName>
        <fullName evidence="8">Type II secretion system F family protein</fullName>
    </submittedName>
</protein>
<dbReference type="RefSeq" id="WP_212495255.1">
    <property type="nucleotide sequence ID" value="NZ_JAFCJH010000071.1"/>
</dbReference>
<evidence type="ECO:0000313" key="8">
    <source>
        <dbReference type="EMBL" id="MBR0801113.1"/>
    </source>
</evidence>
<dbReference type="Proteomes" id="UP001315278">
    <property type="component" value="Unassembled WGS sequence"/>
</dbReference>
<keyword evidence="3 6" id="KW-0812">Transmembrane</keyword>
<dbReference type="PANTHER" id="PTHR35007:SF2">
    <property type="entry name" value="PILUS ASSEMBLE PROTEIN"/>
    <property type="match status" value="1"/>
</dbReference>
<name>A0ABS5FWI8_9BRAD</name>
<evidence type="ECO:0000256" key="2">
    <source>
        <dbReference type="ARBA" id="ARBA00022475"/>
    </source>
</evidence>
<evidence type="ECO:0000259" key="7">
    <source>
        <dbReference type="Pfam" id="PF00482"/>
    </source>
</evidence>
<keyword evidence="4 6" id="KW-1133">Transmembrane helix</keyword>
<feature type="domain" description="Type II secretion system protein GspF" evidence="7">
    <location>
        <begin position="160"/>
        <end position="285"/>
    </location>
</feature>
<dbReference type="Pfam" id="PF00482">
    <property type="entry name" value="T2SSF"/>
    <property type="match status" value="1"/>
</dbReference>
<evidence type="ECO:0000256" key="6">
    <source>
        <dbReference type="SAM" id="Phobius"/>
    </source>
</evidence>
<feature type="transmembrane region" description="Helical" evidence="6">
    <location>
        <begin position="6"/>
        <end position="23"/>
    </location>
</feature>
<keyword evidence="5 6" id="KW-0472">Membrane</keyword>
<reference evidence="9" key="1">
    <citation type="journal article" date="2021" name="ISME J.">
        <title>Evolutionary origin and ecological implication of a unique nif island in free-living Bradyrhizobium lineages.</title>
        <authorList>
            <person name="Tao J."/>
        </authorList>
    </citation>
    <scope>NUCLEOTIDE SEQUENCE [LARGE SCALE GENOMIC DNA]</scope>
    <source>
        <strain evidence="9">SZCCT0434</strain>
    </source>
</reference>
<keyword evidence="9" id="KW-1185">Reference proteome</keyword>
<evidence type="ECO:0000313" key="9">
    <source>
        <dbReference type="Proteomes" id="UP001315278"/>
    </source>
</evidence>
<accession>A0ABS5FWI8</accession>
<dbReference type="EMBL" id="JAFCJH010000071">
    <property type="protein sequence ID" value="MBR0801113.1"/>
    <property type="molecule type" value="Genomic_DNA"/>
</dbReference>
<evidence type="ECO:0000256" key="4">
    <source>
        <dbReference type="ARBA" id="ARBA00022989"/>
    </source>
</evidence>
<comment type="subcellular location">
    <subcellularLocation>
        <location evidence="1">Cell membrane</location>
        <topology evidence="1">Multi-pass membrane protein</topology>
    </subcellularLocation>
</comment>
<dbReference type="InterPro" id="IPR018076">
    <property type="entry name" value="T2SS_GspF_dom"/>
</dbReference>
<comment type="caution">
    <text evidence="8">The sequence shown here is derived from an EMBL/GenBank/DDBJ whole genome shotgun (WGS) entry which is preliminary data.</text>
</comment>
<evidence type="ECO:0000256" key="1">
    <source>
        <dbReference type="ARBA" id="ARBA00004651"/>
    </source>
</evidence>
<keyword evidence="2" id="KW-1003">Cell membrane</keyword>
<sequence length="303" mass="33133">MTPGLGFAALAVLVAATTFLLIIREVHIRSLDTRVSNAVLGIPDRSVASKDLIGWLSSIGARYRRFYAQENLDQLRTVLQSAGLNHHRTLQIWIGFKTVSMFAVPLAAFLVAQALGKSLADALIYTLLGLAIGIMAPRLILMLLKRRFDKAIRLGTPDMIDLLVVCSEAGMGLEGGLERVADEMKETSPAMAWVLHGLLNDLRILPHRSDAFEKLASTSDGLRRFGTMVSQSLQYGTPLSQALRSIAVDLRRERITKLEERAHKLGAKLTAPMVVFLLPAMFIILGASPFLHLVRTVSNVGGN</sequence>
<feature type="transmembrane region" description="Helical" evidence="6">
    <location>
        <begin position="122"/>
        <end position="144"/>
    </location>
</feature>
<evidence type="ECO:0000256" key="3">
    <source>
        <dbReference type="ARBA" id="ARBA00022692"/>
    </source>
</evidence>
<dbReference type="PANTHER" id="PTHR35007">
    <property type="entry name" value="INTEGRAL MEMBRANE PROTEIN-RELATED"/>
    <property type="match status" value="1"/>
</dbReference>
<organism evidence="8 9">
    <name type="scientific">Bradyrhizobium jicamae</name>
    <dbReference type="NCBI Taxonomy" id="280332"/>
    <lineage>
        <taxon>Bacteria</taxon>
        <taxon>Pseudomonadati</taxon>
        <taxon>Pseudomonadota</taxon>
        <taxon>Alphaproteobacteria</taxon>
        <taxon>Hyphomicrobiales</taxon>
        <taxon>Nitrobacteraceae</taxon>
        <taxon>Bradyrhizobium</taxon>
    </lineage>
</organism>
<feature type="transmembrane region" description="Helical" evidence="6">
    <location>
        <begin position="269"/>
        <end position="291"/>
    </location>
</feature>
<feature type="transmembrane region" description="Helical" evidence="6">
    <location>
        <begin position="94"/>
        <end position="116"/>
    </location>
</feature>